<feature type="region of interest" description="Disordered" evidence="1">
    <location>
        <begin position="22"/>
        <end position="70"/>
    </location>
</feature>
<accession>K3W8B7</accession>
<dbReference type="HOGENOM" id="CLU_1638794_0_0_1"/>
<dbReference type="AlphaFoldDB" id="K3W8B7"/>
<feature type="compositionally biased region" description="Basic and acidic residues" evidence="1">
    <location>
        <begin position="41"/>
        <end position="50"/>
    </location>
</feature>
<dbReference type="InParanoid" id="K3W8B7"/>
<reference evidence="3" key="2">
    <citation type="submission" date="2010-04" db="EMBL/GenBank/DDBJ databases">
        <authorList>
            <person name="Buell R."/>
            <person name="Hamilton J."/>
            <person name="Hostetler J."/>
        </authorList>
    </citation>
    <scope>NUCLEOTIDE SEQUENCE [LARGE SCALE GENOMIC DNA]</scope>
    <source>
        <strain evidence="3">DAOM:BR144</strain>
    </source>
</reference>
<dbReference type="EMBL" id="GL376626">
    <property type="status" value="NOT_ANNOTATED_CDS"/>
    <property type="molecule type" value="Genomic_DNA"/>
</dbReference>
<dbReference type="EnsemblProtists" id="PYU1_T001208">
    <property type="protein sequence ID" value="PYU1_T001208"/>
    <property type="gene ID" value="PYU1_G001208"/>
</dbReference>
<reference evidence="2" key="3">
    <citation type="submission" date="2015-02" db="UniProtKB">
        <authorList>
            <consortium name="EnsemblProtists"/>
        </authorList>
    </citation>
    <scope>IDENTIFICATION</scope>
    <source>
        <strain evidence="2">DAOM BR144</strain>
    </source>
</reference>
<sequence>MVQKATAYQQVLPAFPQFGRVSEDTESNVRWSDPVQYRPRSSSDRSEPKGNDGTQRKQLTPSFLGIPRKGVPLTSHAKEFASRIPVCEDVRVLRKQERAKVAEKYKQKLETLQKAPSIIKKAGADVVIPKISSKGEIEKKTDDAILRSMAELQAALSAMQTI</sequence>
<name>K3W8B7_GLOUD</name>
<organism evidence="2 3">
    <name type="scientific">Globisporangium ultimum (strain ATCC 200006 / CBS 805.95 / DAOM BR144)</name>
    <name type="common">Pythium ultimum</name>
    <dbReference type="NCBI Taxonomy" id="431595"/>
    <lineage>
        <taxon>Eukaryota</taxon>
        <taxon>Sar</taxon>
        <taxon>Stramenopiles</taxon>
        <taxon>Oomycota</taxon>
        <taxon>Peronosporomycetes</taxon>
        <taxon>Pythiales</taxon>
        <taxon>Pythiaceae</taxon>
        <taxon>Globisporangium</taxon>
    </lineage>
</organism>
<dbReference type="Proteomes" id="UP000019132">
    <property type="component" value="Unassembled WGS sequence"/>
</dbReference>
<evidence type="ECO:0000256" key="1">
    <source>
        <dbReference type="SAM" id="MobiDB-lite"/>
    </source>
</evidence>
<evidence type="ECO:0000313" key="2">
    <source>
        <dbReference type="EnsemblProtists" id="PYU1_T001208"/>
    </source>
</evidence>
<protein>
    <submittedName>
        <fullName evidence="2">Uncharacterized protein</fullName>
    </submittedName>
</protein>
<reference evidence="3" key="1">
    <citation type="journal article" date="2010" name="Genome Biol.">
        <title>Genome sequence of the necrotrophic plant pathogen Pythium ultimum reveals original pathogenicity mechanisms and effector repertoire.</title>
        <authorList>
            <person name="Levesque C.A."/>
            <person name="Brouwer H."/>
            <person name="Cano L."/>
            <person name="Hamilton J.P."/>
            <person name="Holt C."/>
            <person name="Huitema E."/>
            <person name="Raffaele S."/>
            <person name="Robideau G.P."/>
            <person name="Thines M."/>
            <person name="Win J."/>
            <person name="Zerillo M.M."/>
            <person name="Beakes G.W."/>
            <person name="Boore J.L."/>
            <person name="Busam D."/>
            <person name="Dumas B."/>
            <person name="Ferriera S."/>
            <person name="Fuerstenberg S.I."/>
            <person name="Gachon C.M."/>
            <person name="Gaulin E."/>
            <person name="Govers F."/>
            <person name="Grenville-Briggs L."/>
            <person name="Horner N."/>
            <person name="Hostetler J."/>
            <person name="Jiang R.H."/>
            <person name="Johnson J."/>
            <person name="Krajaejun T."/>
            <person name="Lin H."/>
            <person name="Meijer H.J."/>
            <person name="Moore B."/>
            <person name="Morris P."/>
            <person name="Phuntmart V."/>
            <person name="Puiu D."/>
            <person name="Shetty J."/>
            <person name="Stajich J.E."/>
            <person name="Tripathy S."/>
            <person name="Wawra S."/>
            <person name="van West P."/>
            <person name="Whitty B.R."/>
            <person name="Coutinho P.M."/>
            <person name="Henrissat B."/>
            <person name="Martin F."/>
            <person name="Thomas P.D."/>
            <person name="Tyler B.M."/>
            <person name="De Vries R.P."/>
            <person name="Kamoun S."/>
            <person name="Yandell M."/>
            <person name="Tisserat N."/>
            <person name="Buell C.R."/>
        </authorList>
    </citation>
    <scope>NUCLEOTIDE SEQUENCE</scope>
    <source>
        <strain evidence="3">DAOM:BR144</strain>
    </source>
</reference>
<keyword evidence="3" id="KW-1185">Reference proteome</keyword>
<dbReference type="VEuPathDB" id="FungiDB:PYU1_G001208"/>
<proteinExistence type="predicted"/>
<feature type="compositionally biased region" description="Polar residues" evidence="1">
    <location>
        <begin position="52"/>
        <end position="61"/>
    </location>
</feature>
<evidence type="ECO:0000313" key="3">
    <source>
        <dbReference type="Proteomes" id="UP000019132"/>
    </source>
</evidence>